<feature type="transmembrane region" description="Helical" evidence="8">
    <location>
        <begin position="105"/>
        <end position="127"/>
    </location>
</feature>
<dbReference type="PROSITE" id="PS50928">
    <property type="entry name" value="ABC_TM1"/>
    <property type="match status" value="1"/>
</dbReference>
<evidence type="ECO:0000313" key="10">
    <source>
        <dbReference type="EMBL" id="SFN83655.1"/>
    </source>
</evidence>
<sequence length="264" mass="27010">MTRAAPLRRRAGVAPRVALALVWLALPLVPLVLWAAADRWSFPALLPTAWGLTGWRQAADQGAAAALGRSVLLGLVVAALATPAGAMAGRALALHRVPARRLVEGLLLAPVAVPPFAVVMGLTTLTLRAGIPGTVALVCVLTVSALPYTVFVMRSAYTGYDVGVEEEARTLGAGPRAVLLRVHLPLAAPALATAAFLAFLVGWSDYVVTLVVGGGQLVTLPMLVGALSSATGNDAVVAAVSLTAVLPPLLLLVATALLARRGAR</sequence>
<keyword evidence="6 8" id="KW-1133">Transmembrane helix</keyword>
<dbReference type="InterPro" id="IPR035906">
    <property type="entry name" value="MetI-like_sf"/>
</dbReference>
<reference evidence="11" key="1">
    <citation type="submission" date="2016-10" db="EMBL/GenBank/DDBJ databases">
        <authorList>
            <person name="Varghese N."/>
            <person name="Submissions S."/>
        </authorList>
    </citation>
    <scope>NUCLEOTIDE SEQUENCE [LARGE SCALE GENOMIC DNA]</scope>
    <source>
        <strain evidence="11">DSM 43161</strain>
    </source>
</reference>
<organism evidence="10 11">
    <name type="scientific">Geodermatophilus obscurus</name>
    <dbReference type="NCBI Taxonomy" id="1861"/>
    <lineage>
        <taxon>Bacteria</taxon>
        <taxon>Bacillati</taxon>
        <taxon>Actinomycetota</taxon>
        <taxon>Actinomycetes</taxon>
        <taxon>Geodermatophilales</taxon>
        <taxon>Geodermatophilaceae</taxon>
        <taxon>Geodermatophilus</taxon>
    </lineage>
</organism>
<dbReference type="Proteomes" id="UP000183642">
    <property type="component" value="Unassembled WGS sequence"/>
</dbReference>
<evidence type="ECO:0000259" key="9">
    <source>
        <dbReference type="PROSITE" id="PS50928"/>
    </source>
</evidence>
<feature type="transmembrane region" description="Helical" evidence="8">
    <location>
        <begin position="133"/>
        <end position="157"/>
    </location>
</feature>
<dbReference type="PANTHER" id="PTHR43357:SF4">
    <property type="entry name" value="INNER MEMBRANE ABC TRANSPORTER PERMEASE PROTEIN YDCV"/>
    <property type="match status" value="1"/>
</dbReference>
<feature type="transmembrane region" description="Helical" evidence="8">
    <location>
        <begin position="71"/>
        <end position="93"/>
    </location>
</feature>
<proteinExistence type="inferred from homology"/>
<keyword evidence="5 8" id="KW-0812">Transmembrane</keyword>
<keyword evidence="4" id="KW-0997">Cell inner membrane</keyword>
<dbReference type="CDD" id="cd06261">
    <property type="entry name" value="TM_PBP2"/>
    <property type="match status" value="1"/>
</dbReference>
<keyword evidence="7 8" id="KW-0472">Membrane</keyword>
<gene>
    <name evidence="10" type="ORF">SAMN05660359_00180</name>
</gene>
<dbReference type="GO" id="GO:0005886">
    <property type="term" value="C:plasma membrane"/>
    <property type="evidence" value="ECO:0007669"/>
    <property type="project" value="UniProtKB-SubCell"/>
</dbReference>
<feature type="transmembrane region" description="Helical" evidence="8">
    <location>
        <begin position="235"/>
        <end position="259"/>
    </location>
</feature>
<protein>
    <submittedName>
        <fullName evidence="10">Putative spermidine/putrescine transport system permease protein</fullName>
    </submittedName>
</protein>
<dbReference type="SUPFAM" id="SSF161098">
    <property type="entry name" value="MetI-like"/>
    <property type="match status" value="1"/>
</dbReference>
<comment type="subcellular location">
    <subcellularLocation>
        <location evidence="1">Cell inner membrane</location>
        <topology evidence="1">Multi-pass membrane protein</topology>
    </subcellularLocation>
    <subcellularLocation>
        <location evidence="8">Cell membrane</location>
        <topology evidence="8">Multi-pass membrane protein</topology>
    </subcellularLocation>
</comment>
<evidence type="ECO:0000256" key="3">
    <source>
        <dbReference type="ARBA" id="ARBA00022475"/>
    </source>
</evidence>
<dbReference type="AlphaFoldDB" id="A0A1I5C9F4"/>
<evidence type="ECO:0000313" key="11">
    <source>
        <dbReference type="Proteomes" id="UP000183642"/>
    </source>
</evidence>
<accession>A0A1I5C9F4</accession>
<dbReference type="PANTHER" id="PTHR43357">
    <property type="entry name" value="INNER MEMBRANE ABC TRANSPORTER PERMEASE PROTEIN YDCV"/>
    <property type="match status" value="1"/>
</dbReference>
<feature type="transmembrane region" description="Helical" evidence="8">
    <location>
        <begin position="178"/>
        <end position="200"/>
    </location>
</feature>
<dbReference type="Pfam" id="PF00528">
    <property type="entry name" value="BPD_transp_1"/>
    <property type="match status" value="1"/>
</dbReference>
<keyword evidence="3" id="KW-1003">Cell membrane</keyword>
<evidence type="ECO:0000256" key="8">
    <source>
        <dbReference type="RuleBase" id="RU363032"/>
    </source>
</evidence>
<evidence type="ECO:0000256" key="1">
    <source>
        <dbReference type="ARBA" id="ARBA00004429"/>
    </source>
</evidence>
<evidence type="ECO:0000256" key="6">
    <source>
        <dbReference type="ARBA" id="ARBA00022989"/>
    </source>
</evidence>
<keyword evidence="11" id="KW-1185">Reference proteome</keyword>
<comment type="similarity">
    <text evidence="8">Belongs to the binding-protein-dependent transport system permease family.</text>
</comment>
<dbReference type="EMBL" id="FOWE01000001">
    <property type="protein sequence ID" value="SFN83655.1"/>
    <property type="molecule type" value="Genomic_DNA"/>
</dbReference>
<evidence type="ECO:0000256" key="5">
    <source>
        <dbReference type="ARBA" id="ARBA00022692"/>
    </source>
</evidence>
<evidence type="ECO:0000256" key="2">
    <source>
        <dbReference type="ARBA" id="ARBA00022448"/>
    </source>
</evidence>
<dbReference type="RefSeq" id="WP_244273945.1">
    <property type="nucleotide sequence ID" value="NZ_FOWE01000001.1"/>
</dbReference>
<feature type="transmembrane region" description="Helical" evidence="8">
    <location>
        <begin position="206"/>
        <end position="228"/>
    </location>
</feature>
<name>A0A1I5C9F4_9ACTN</name>
<dbReference type="Gene3D" id="1.10.3720.10">
    <property type="entry name" value="MetI-like"/>
    <property type="match status" value="1"/>
</dbReference>
<dbReference type="InterPro" id="IPR000515">
    <property type="entry name" value="MetI-like"/>
</dbReference>
<dbReference type="GO" id="GO:0055085">
    <property type="term" value="P:transmembrane transport"/>
    <property type="evidence" value="ECO:0007669"/>
    <property type="project" value="InterPro"/>
</dbReference>
<feature type="domain" description="ABC transmembrane type-1" evidence="9">
    <location>
        <begin position="67"/>
        <end position="255"/>
    </location>
</feature>
<evidence type="ECO:0000256" key="4">
    <source>
        <dbReference type="ARBA" id="ARBA00022519"/>
    </source>
</evidence>
<keyword evidence="2 8" id="KW-0813">Transport</keyword>
<evidence type="ECO:0000256" key="7">
    <source>
        <dbReference type="ARBA" id="ARBA00023136"/>
    </source>
</evidence>